<name>A0ABN8C851_9STRA</name>
<dbReference type="Proteomes" id="UP001157938">
    <property type="component" value="Unassembled WGS sequence"/>
</dbReference>
<dbReference type="EMBL" id="CAKLBC010001156">
    <property type="protein sequence ID" value="CAH0489594.1"/>
    <property type="molecule type" value="Genomic_DNA"/>
</dbReference>
<gene>
    <name evidence="1" type="ORF">PFR001_LOCUS4995</name>
</gene>
<organism evidence="1 2">
    <name type="scientific">Peronospora farinosa</name>
    <dbReference type="NCBI Taxonomy" id="134698"/>
    <lineage>
        <taxon>Eukaryota</taxon>
        <taxon>Sar</taxon>
        <taxon>Stramenopiles</taxon>
        <taxon>Oomycota</taxon>
        <taxon>Peronosporomycetes</taxon>
        <taxon>Peronosporales</taxon>
        <taxon>Peronosporaceae</taxon>
        <taxon>Peronospora</taxon>
    </lineage>
</organism>
<accession>A0ABN8C851</accession>
<dbReference type="InterPro" id="IPR012337">
    <property type="entry name" value="RNaseH-like_sf"/>
</dbReference>
<evidence type="ECO:0000313" key="1">
    <source>
        <dbReference type="EMBL" id="CAH0489594.1"/>
    </source>
</evidence>
<comment type="caution">
    <text evidence="1">The sequence shown here is derived from an EMBL/GenBank/DDBJ whole genome shotgun (WGS) entry which is preliminary data.</text>
</comment>
<sequence length="192" mass="19914">MEGIDVELLDEFPHDVQMDDAAARLTRWGPSRRELGATDSAQSVTGEATVPAPAVRRPLTPVVPGTRATRWGPCHRAIGVAAVAHLITGEDTTPAPPCPRRVQPMGDQVIASAPTLPSPAPPTSTITSATLPAVEVEHPEPPAVEPWTLRFDGACRRNPGPGGAGAALFDPSGAVRAYGARLASHPSTHGLG</sequence>
<dbReference type="SUPFAM" id="SSF53098">
    <property type="entry name" value="Ribonuclease H-like"/>
    <property type="match status" value="1"/>
</dbReference>
<proteinExistence type="predicted"/>
<protein>
    <recommendedName>
        <fullName evidence="3">RNase H type-1 domain-containing protein</fullName>
    </recommendedName>
</protein>
<keyword evidence="2" id="KW-1185">Reference proteome</keyword>
<reference evidence="1 2" key="1">
    <citation type="submission" date="2021-11" db="EMBL/GenBank/DDBJ databases">
        <authorList>
            <person name="Islam A."/>
            <person name="Islam S."/>
            <person name="Flora M.S."/>
            <person name="Rahman M."/>
            <person name="Ziaur R.M."/>
            <person name="Epstein J.H."/>
            <person name="Hassan M."/>
            <person name="Klassen M."/>
            <person name="Woodard K."/>
            <person name="Webb A."/>
            <person name="Webby R.J."/>
            <person name="El Zowalaty M.E."/>
        </authorList>
    </citation>
    <scope>NUCLEOTIDE SEQUENCE [LARGE SCALE GENOMIC DNA]</scope>
    <source>
        <strain evidence="1">Pf1</strain>
    </source>
</reference>
<evidence type="ECO:0000313" key="2">
    <source>
        <dbReference type="Proteomes" id="UP001157938"/>
    </source>
</evidence>
<evidence type="ECO:0008006" key="3">
    <source>
        <dbReference type="Google" id="ProtNLM"/>
    </source>
</evidence>